<keyword evidence="5" id="KW-1185">Reference proteome</keyword>
<feature type="repeat" description="PPR" evidence="3">
    <location>
        <begin position="565"/>
        <end position="599"/>
    </location>
</feature>
<dbReference type="OrthoDB" id="185373at2759"/>
<dbReference type="EMBL" id="JACGCM010000711">
    <property type="protein sequence ID" value="KAF6167966.1"/>
    <property type="molecule type" value="Genomic_DNA"/>
</dbReference>
<feature type="repeat" description="PPR" evidence="3">
    <location>
        <begin position="426"/>
        <end position="460"/>
    </location>
</feature>
<dbReference type="GO" id="GO:0003729">
    <property type="term" value="F:mRNA binding"/>
    <property type="evidence" value="ECO:0007669"/>
    <property type="project" value="TreeGrafter"/>
</dbReference>
<organism evidence="4 5">
    <name type="scientific">Kingdonia uniflora</name>
    <dbReference type="NCBI Taxonomy" id="39325"/>
    <lineage>
        <taxon>Eukaryota</taxon>
        <taxon>Viridiplantae</taxon>
        <taxon>Streptophyta</taxon>
        <taxon>Embryophyta</taxon>
        <taxon>Tracheophyta</taxon>
        <taxon>Spermatophyta</taxon>
        <taxon>Magnoliopsida</taxon>
        <taxon>Ranunculales</taxon>
        <taxon>Circaeasteraceae</taxon>
        <taxon>Kingdonia</taxon>
    </lineage>
</organism>
<dbReference type="Gene3D" id="1.25.40.10">
    <property type="entry name" value="Tetratricopeptide repeat domain"/>
    <property type="match status" value="5"/>
</dbReference>
<name>A0A7J7NLG8_9MAGN</name>
<dbReference type="Pfam" id="PF01535">
    <property type="entry name" value="PPR"/>
    <property type="match status" value="2"/>
</dbReference>
<dbReference type="PANTHER" id="PTHR47938">
    <property type="entry name" value="RESPIRATORY COMPLEX I CHAPERONE (CIA84), PUTATIVE (AFU_ORTHOLOGUE AFUA_2G06020)-RELATED"/>
    <property type="match status" value="1"/>
</dbReference>
<keyword evidence="2" id="KW-0677">Repeat</keyword>
<protein>
    <recommendedName>
        <fullName evidence="6">Pentatricopeptide repeat-containing protein</fullName>
    </recommendedName>
</protein>
<dbReference type="NCBIfam" id="TIGR00756">
    <property type="entry name" value="PPR"/>
    <property type="match status" value="11"/>
</dbReference>
<dbReference type="InterPro" id="IPR011990">
    <property type="entry name" value="TPR-like_helical_dom_sf"/>
</dbReference>
<dbReference type="PROSITE" id="PS51375">
    <property type="entry name" value="PPR"/>
    <property type="match status" value="12"/>
</dbReference>
<dbReference type="Pfam" id="PF13041">
    <property type="entry name" value="PPR_2"/>
    <property type="match status" value="5"/>
</dbReference>
<feature type="repeat" description="PPR" evidence="3">
    <location>
        <begin position="496"/>
        <end position="530"/>
    </location>
</feature>
<evidence type="ECO:0000256" key="1">
    <source>
        <dbReference type="ARBA" id="ARBA00007626"/>
    </source>
</evidence>
<feature type="repeat" description="PPR" evidence="3">
    <location>
        <begin position="320"/>
        <end position="355"/>
    </location>
</feature>
<accession>A0A7J7NLG8</accession>
<dbReference type="Proteomes" id="UP000541444">
    <property type="component" value="Unassembled WGS sequence"/>
</dbReference>
<evidence type="ECO:0000313" key="4">
    <source>
        <dbReference type="EMBL" id="KAF6167966.1"/>
    </source>
</evidence>
<feature type="repeat" description="PPR" evidence="3">
    <location>
        <begin position="285"/>
        <end position="319"/>
    </location>
</feature>
<dbReference type="SUPFAM" id="SSF81901">
    <property type="entry name" value="HCP-like"/>
    <property type="match status" value="1"/>
</dbReference>
<gene>
    <name evidence="4" type="ORF">GIB67_020536</name>
</gene>
<feature type="repeat" description="PPR" evidence="3">
    <location>
        <begin position="391"/>
        <end position="425"/>
    </location>
</feature>
<reference evidence="4 5" key="1">
    <citation type="journal article" date="2020" name="IScience">
        <title>Genome Sequencing of the Endangered Kingdonia uniflora (Circaeasteraceae, Ranunculales) Reveals Potential Mechanisms of Evolutionary Specialization.</title>
        <authorList>
            <person name="Sun Y."/>
            <person name="Deng T."/>
            <person name="Zhang A."/>
            <person name="Moore M.J."/>
            <person name="Landis J.B."/>
            <person name="Lin N."/>
            <person name="Zhang H."/>
            <person name="Zhang X."/>
            <person name="Huang J."/>
            <person name="Zhang X."/>
            <person name="Sun H."/>
            <person name="Wang H."/>
        </authorList>
    </citation>
    <scope>NUCLEOTIDE SEQUENCE [LARGE SCALE GENOMIC DNA]</scope>
    <source>
        <strain evidence="4">TB1705</strain>
        <tissue evidence="4">Leaf</tissue>
    </source>
</reference>
<dbReference type="Pfam" id="PF12854">
    <property type="entry name" value="PPR_1"/>
    <property type="match status" value="2"/>
</dbReference>
<dbReference type="InterPro" id="IPR002885">
    <property type="entry name" value="PPR_rpt"/>
</dbReference>
<dbReference type="PANTHER" id="PTHR47938:SF46">
    <property type="entry name" value="PENTACOTRIPEPTIDE-REPEAT REGION OF PRORP DOMAIN-CONTAINING PROTEIN"/>
    <property type="match status" value="1"/>
</dbReference>
<comment type="similarity">
    <text evidence="1">Belongs to the PPR family. P subfamily.</text>
</comment>
<feature type="repeat" description="PPR" evidence="3">
    <location>
        <begin position="250"/>
        <end position="284"/>
    </location>
</feature>
<feature type="repeat" description="PPR" evidence="3">
    <location>
        <begin position="356"/>
        <end position="390"/>
    </location>
</feature>
<evidence type="ECO:0000256" key="3">
    <source>
        <dbReference type="PROSITE-ProRule" id="PRU00708"/>
    </source>
</evidence>
<dbReference type="AlphaFoldDB" id="A0A7J7NLG8"/>
<proteinExistence type="inferred from homology"/>
<feature type="repeat" description="PPR" evidence="3">
    <location>
        <begin position="179"/>
        <end position="213"/>
    </location>
</feature>
<evidence type="ECO:0000256" key="2">
    <source>
        <dbReference type="ARBA" id="ARBA00022737"/>
    </source>
</evidence>
<feature type="repeat" description="PPR" evidence="3">
    <location>
        <begin position="214"/>
        <end position="249"/>
    </location>
</feature>
<evidence type="ECO:0008006" key="6">
    <source>
        <dbReference type="Google" id="ProtNLM"/>
    </source>
</evidence>
<feature type="repeat" description="PPR" evidence="3">
    <location>
        <begin position="461"/>
        <end position="495"/>
    </location>
</feature>
<sequence>MSISRLLLTKTCLSSNPNHHLVLIFTRNFSQQQSNAVQTHSVVISNICTLVTQTYQQQQEHYLTRRSAMGNGFNTTPLSLQVDPSLLTQEQALTILASLADQSGSMVALSFFDWAILNQKFRYFIRLYITIASLLLSSGNLEKAHEVMRCMVVVFAEIGKFKDAVDMIIEMHSQGLSPNVHTLNCVLRVAVELGLIKLGENVFEEMLKRGVSPDSCTFKTMVCGHCREGSSVFEVERWLRAMMDKGFLLDNVTCTMVVDTFCKKGNIGKVFGVFEKMGEAGLPPNLINYTVLVDRLCKRGSIKQAFEVLEEMVSKGWKPNVYTHTALIDGLCKKGWTEKAFRLFLKLVRSNTYKPNVCTYTAMINGYCKENKLNRAEMLLMRMIEQGLVPNTNTYTTLIDGHCKDGNISRAHELMSQMVKEGCEPNISTYNSIVDGLFKKGRVDEAYELLRMGFDNGLKPDRFTYTIIITDYCKRAHTKCAMVLFYKMVKSGCLPDIHTYTTLISAFCRQGMLKDSERLFEEAVGHGLVPTKQTLTSMICGYCRDRNIDSALKVFQKMNDHGSVDAIAYGALISGLCKESKLKEAHVLYNTMVDKRFSPCEVTRLTLAYEYCKKDDSATAMDLLDRLDKKLWIRTVNTLVRKLCREGKVETAAIFFHKLLDKGGNVDRVVLAGFLAACYDNDKYSVASSLSERISKSLVS</sequence>
<feature type="repeat" description="PPR" evidence="3">
    <location>
        <begin position="531"/>
        <end position="561"/>
    </location>
</feature>
<evidence type="ECO:0000313" key="5">
    <source>
        <dbReference type="Proteomes" id="UP000541444"/>
    </source>
</evidence>
<comment type="caution">
    <text evidence="4">The sequence shown here is derived from an EMBL/GenBank/DDBJ whole genome shotgun (WGS) entry which is preliminary data.</text>
</comment>